<keyword evidence="2" id="KW-0732">Signal</keyword>
<dbReference type="EMBL" id="QYYA01000004">
    <property type="protein sequence ID" value="RJG16691.1"/>
    <property type="molecule type" value="Genomic_DNA"/>
</dbReference>
<dbReference type="GO" id="GO:0009279">
    <property type="term" value="C:cell outer membrane"/>
    <property type="evidence" value="ECO:0007669"/>
    <property type="project" value="TreeGrafter"/>
</dbReference>
<evidence type="ECO:0000313" key="4">
    <source>
        <dbReference type="Proteomes" id="UP000283734"/>
    </source>
</evidence>
<accession>A0A418XVC2</accession>
<dbReference type="PANTHER" id="PTHR30451:SF5">
    <property type="entry name" value="SLR0019 PROTEIN"/>
    <property type="match status" value="1"/>
</dbReference>
<sequence>MQKRVLPGKQERIARSFLAMLFLMHAGQAQADESRSITQIAALPDSVASLDQQYSQSDIARLRAMASGQGNAAYIAYPQLILNGVPSHQTLPVQVYGNELAVDTQALQKLGLKFPSPPQDQWITLDALGVAGRYDNNSQQINLLVPASWLPEQSLRAGLFNSASPLQRGHGALLNYDAYSTRAENGDSNTSASHEARFFGDWGAFSSSGLVRWSDADPDNSGNYVRLDSYWRYTDADRMRTYIVGDSLTGALNWTPSVRLAGVQISRNFASRPDLITFPLPEISGSATLPSALEVFVNDLRLTDQNVQPGPFVLETSPRVTGLGEVQVVTTDTLGRQVSQTVPFYVSPKLLREGYWDYSGSLGTPRRFYSVRSNDYDAHPVGTGVARYGLNDKLTLEASTSASSELLNTGAGVVARAGLLGVSNLAVAHGQDDDEQGTQWVIGHEFRTYRYGISGQYTRRSEGYRDLSNSLDAGPSIESSLQINGSINLDRHGSLNATYLETSLFSGDDSRFLVVGHTRSLWRRLSMTLSLNQNLDESDDRTWLASLNYYIDNIRTRPIQAGVRVDHDELSGDTDTILTLQQPVEEFWDVGWDLAYSPDPDGIRQASGRWWTPYADLQAGVFGDNNQTNTFANISGSLVTNYDDVFAANTMNNSFAIVDAGGFADIPVRQSNRVIGHTNRKGRLLLPDLVPYTENKLAIDIDDLPADALVEDTILNIKPAELVGVTARFAVKQEHSAVVVIIDHTGNPVPPGSRVLFGDADATVVGYDGEAFIRGLDPGNNEIGIIRNNQLCTVQFHFEPEPGSLKRLGPYTCKSPSEYSSDERISP</sequence>
<dbReference type="Proteomes" id="UP000283734">
    <property type="component" value="Unassembled WGS sequence"/>
</dbReference>
<dbReference type="GO" id="GO:0009297">
    <property type="term" value="P:pilus assembly"/>
    <property type="evidence" value="ECO:0007669"/>
    <property type="project" value="InterPro"/>
</dbReference>
<evidence type="ECO:0000256" key="2">
    <source>
        <dbReference type="SAM" id="SignalP"/>
    </source>
</evidence>
<organism evidence="3 4">
    <name type="scientific">Alcanivorax profundi</name>
    <dbReference type="NCBI Taxonomy" id="2338368"/>
    <lineage>
        <taxon>Bacteria</taxon>
        <taxon>Pseudomonadati</taxon>
        <taxon>Pseudomonadota</taxon>
        <taxon>Gammaproteobacteria</taxon>
        <taxon>Oceanospirillales</taxon>
        <taxon>Alcanivoracaceae</taxon>
        <taxon>Alcanivorax</taxon>
    </lineage>
</organism>
<dbReference type="InterPro" id="IPR042186">
    <property type="entry name" value="FimD_plug_dom"/>
</dbReference>
<reference evidence="3 4" key="1">
    <citation type="submission" date="2018-09" db="EMBL/GenBank/DDBJ databases">
        <title>Alcanivorax profundi sp. nov., isolated from 1000 m-depth seawater of the Mariana Trench.</title>
        <authorList>
            <person name="Liu J."/>
        </authorList>
    </citation>
    <scope>NUCLEOTIDE SEQUENCE [LARGE SCALE GENOMIC DNA]</scope>
    <source>
        <strain evidence="3 4">MTEO17</strain>
    </source>
</reference>
<dbReference type="Pfam" id="PF00577">
    <property type="entry name" value="Usher"/>
    <property type="match status" value="1"/>
</dbReference>
<dbReference type="Gene3D" id="2.60.40.2610">
    <property type="entry name" value="Outer membrane usher protein FimD, plug domain"/>
    <property type="match status" value="1"/>
</dbReference>
<evidence type="ECO:0000256" key="1">
    <source>
        <dbReference type="SAM" id="MobiDB-lite"/>
    </source>
</evidence>
<protein>
    <submittedName>
        <fullName evidence="3">Fimbrial biogenesis outer membrane usher protein</fullName>
    </submittedName>
</protein>
<dbReference type="OrthoDB" id="8587at2"/>
<dbReference type="PANTHER" id="PTHR30451">
    <property type="entry name" value="OUTER MEMBRANE USHER PROTEIN"/>
    <property type="match status" value="1"/>
</dbReference>
<gene>
    <name evidence="3" type="ORF">D4A39_12745</name>
</gene>
<dbReference type="AlphaFoldDB" id="A0A418XVC2"/>
<comment type="caution">
    <text evidence="3">The sequence shown here is derived from an EMBL/GenBank/DDBJ whole genome shotgun (WGS) entry which is preliminary data.</text>
</comment>
<feature type="region of interest" description="Disordered" evidence="1">
    <location>
        <begin position="807"/>
        <end position="827"/>
    </location>
</feature>
<dbReference type="InterPro" id="IPR000015">
    <property type="entry name" value="Fimb_usher"/>
</dbReference>
<feature type="signal peptide" evidence="2">
    <location>
        <begin position="1"/>
        <end position="31"/>
    </location>
</feature>
<name>A0A418XVC2_9GAMM</name>
<dbReference type="RefSeq" id="WP_119918262.1">
    <property type="nucleotide sequence ID" value="NZ_QYYA01000004.1"/>
</dbReference>
<dbReference type="GO" id="GO:0015473">
    <property type="term" value="F:fimbrial usher porin activity"/>
    <property type="evidence" value="ECO:0007669"/>
    <property type="project" value="InterPro"/>
</dbReference>
<dbReference type="Gene3D" id="2.60.40.3110">
    <property type="match status" value="1"/>
</dbReference>
<evidence type="ECO:0000313" key="3">
    <source>
        <dbReference type="EMBL" id="RJG16691.1"/>
    </source>
</evidence>
<feature type="chain" id="PRO_5019248051" evidence="2">
    <location>
        <begin position="32"/>
        <end position="827"/>
    </location>
</feature>
<proteinExistence type="predicted"/>
<keyword evidence="4" id="KW-1185">Reference proteome</keyword>